<dbReference type="AlphaFoldDB" id="A0A9P7BV81"/>
<dbReference type="EMBL" id="JAANQT010000329">
    <property type="protein sequence ID" value="KAG1311983.1"/>
    <property type="molecule type" value="Genomic_DNA"/>
</dbReference>
<dbReference type="OrthoDB" id="62at2759"/>
<gene>
    <name evidence="2" type="ORF">G6F64_003390</name>
</gene>
<protein>
    <recommendedName>
        <fullName evidence="4">Vacuolar import and degradation protein</fullName>
    </recommendedName>
</protein>
<reference evidence="2" key="1">
    <citation type="journal article" date="2020" name="Microb. Genom.">
        <title>Genetic diversity of clinical and environmental Mucorales isolates obtained from an investigation of mucormycosis cases among solid organ transplant recipients.</title>
        <authorList>
            <person name="Nguyen M.H."/>
            <person name="Kaul D."/>
            <person name="Muto C."/>
            <person name="Cheng S.J."/>
            <person name="Richter R.A."/>
            <person name="Bruno V.M."/>
            <person name="Liu G."/>
            <person name="Beyhan S."/>
            <person name="Sundermann A.J."/>
            <person name="Mounaud S."/>
            <person name="Pasculle A.W."/>
            <person name="Nierman W.C."/>
            <person name="Driscoll E."/>
            <person name="Cumbie R."/>
            <person name="Clancy C.J."/>
            <person name="Dupont C.L."/>
        </authorList>
    </citation>
    <scope>NUCLEOTIDE SEQUENCE</scope>
    <source>
        <strain evidence="2">GL11</strain>
    </source>
</reference>
<proteinExistence type="inferred from homology"/>
<dbReference type="GO" id="GO:0007039">
    <property type="term" value="P:protein catabolic process in the vacuole"/>
    <property type="evidence" value="ECO:0007669"/>
    <property type="project" value="TreeGrafter"/>
</dbReference>
<evidence type="ECO:0000313" key="2">
    <source>
        <dbReference type="EMBL" id="KAG1311983.1"/>
    </source>
</evidence>
<sequence>MPIVSVITNVTPEKTTATQSCKHLQSKRRDKTDEKTFIKKTSLLSRHENDLWVDISTKRLQSTRLGALYDGSQFKGVQKCGSNKYNVVVDIQASSLCHVDLAASKISGYLNIEGLTSECPELTTFFEGEIIGPQYSFLTRKWQAQQSIDVLHWGRFPSFEPYISIFNNDDFVYDPYNNDFIYMRWKERFLVPDHRVNNVDGASFAGFYYICYQRSTNEIKGFYFYFNNHEWYQQLILEHVEERAFGSFEFR</sequence>
<organism evidence="2 3">
    <name type="scientific">Rhizopus oryzae</name>
    <name type="common">Mucormycosis agent</name>
    <name type="synonym">Rhizopus arrhizus var. delemar</name>
    <dbReference type="NCBI Taxonomy" id="64495"/>
    <lineage>
        <taxon>Eukaryota</taxon>
        <taxon>Fungi</taxon>
        <taxon>Fungi incertae sedis</taxon>
        <taxon>Mucoromycota</taxon>
        <taxon>Mucoromycotina</taxon>
        <taxon>Mucoromycetes</taxon>
        <taxon>Mucorales</taxon>
        <taxon>Mucorineae</taxon>
        <taxon>Rhizopodaceae</taxon>
        <taxon>Rhizopus</taxon>
    </lineage>
</organism>
<dbReference type="PANTHER" id="PTHR14534:SF3">
    <property type="entry name" value="GID COMPLEX SUBUNIT 4 HOMOLOG"/>
    <property type="match status" value="1"/>
</dbReference>
<dbReference type="GO" id="GO:0034657">
    <property type="term" value="C:GID complex"/>
    <property type="evidence" value="ECO:0007669"/>
    <property type="project" value="TreeGrafter"/>
</dbReference>
<dbReference type="GO" id="GO:0045721">
    <property type="term" value="P:negative regulation of gluconeogenesis"/>
    <property type="evidence" value="ECO:0007669"/>
    <property type="project" value="TreeGrafter"/>
</dbReference>
<comment type="similarity">
    <text evidence="1">Belongs to the GID4/VID24 family.</text>
</comment>
<evidence type="ECO:0000313" key="3">
    <source>
        <dbReference type="Proteomes" id="UP000716291"/>
    </source>
</evidence>
<dbReference type="GO" id="GO:0006623">
    <property type="term" value="P:protein targeting to vacuole"/>
    <property type="evidence" value="ECO:0007669"/>
    <property type="project" value="TreeGrafter"/>
</dbReference>
<keyword evidence="3" id="KW-1185">Reference proteome</keyword>
<comment type="caution">
    <text evidence="2">The sequence shown here is derived from an EMBL/GenBank/DDBJ whole genome shotgun (WGS) entry which is preliminary data.</text>
</comment>
<dbReference type="Proteomes" id="UP000716291">
    <property type="component" value="Unassembled WGS sequence"/>
</dbReference>
<name>A0A9P7BV81_RHIOR</name>
<evidence type="ECO:0000256" key="1">
    <source>
        <dbReference type="ARBA" id="ARBA00061469"/>
    </source>
</evidence>
<evidence type="ECO:0008006" key="4">
    <source>
        <dbReference type="Google" id="ProtNLM"/>
    </source>
</evidence>
<dbReference type="GO" id="GO:0005773">
    <property type="term" value="C:vacuole"/>
    <property type="evidence" value="ECO:0007669"/>
    <property type="project" value="GOC"/>
</dbReference>
<dbReference type="PANTHER" id="PTHR14534">
    <property type="entry name" value="VACUOLAR IMPORT AND DEGRADATION PROTEIN 24"/>
    <property type="match status" value="1"/>
</dbReference>
<dbReference type="GO" id="GO:0043161">
    <property type="term" value="P:proteasome-mediated ubiquitin-dependent protein catabolic process"/>
    <property type="evidence" value="ECO:0007669"/>
    <property type="project" value="TreeGrafter"/>
</dbReference>
<dbReference type="InterPro" id="IPR018618">
    <property type="entry name" value="GID4/10-like"/>
</dbReference>
<dbReference type="Pfam" id="PF09783">
    <property type="entry name" value="Vac_ImportDeg"/>
    <property type="match status" value="1"/>
</dbReference>
<accession>A0A9P7BV81</accession>